<dbReference type="GeneID" id="9680768"/>
<feature type="chain" id="PRO_5002910280" evidence="6">
    <location>
        <begin position="33"/>
        <end position="351"/>
    </location>
</feature>
<feature type="region of interest" description="Disordered" evidence="5">
    <location>
        <begin position="313"/>
        <end position="351"/>
    </location>
</feature>
<dbReference type="SUPFAM" id="SSF50911">
    <property type="entry name" value="Mannose 6-phosphate receptor domain"/>
    <property type="match status" value="1"/>
</dbReference>
<dbReference type="GO" id="GO:0030968">
    <property type="term" value="P:endoplasmic reticulum unfolded protein response"/>
    <property type="evidence" value="ECO:0007669"/>
    <property type="project" value="InterPro"/>
</dbReference>
<dbReference type="STRING" id="564608.C1MJ79"/>
<comment type="subcellular location">
    <subcellularLocation>
        <location evidence="1">Endoplasmic reticulum</location>
    </subcellularLocation>
</comment>
<dbReference type="Pfam" id="PF07915">
    <property type="entry name" value="PRKCSH"/>
    <property type="match status" value="1"/>
</dbReference>
<evidence type="ECO:0000256" key="5">
    <source>
        <dbReference type="SAM" id="MobiDB-lite"/>
    </source>
</evidence>
<dbReference type="InterPro" id="IPR012913">
    <property type="entry name" value="OS9-like_dom"/>
</dbReference>
<dbReference type="Gene3D" id="2.70.130.10">
    <property type="entry name" value="Mannose-6-phosphate receptor binding domain"/>
    <property type="match status" value="1"/>
</dbReference>
<evidence type="ECO:0000256" key="4">
    <source>
        <dbReference type="ARBA" id="ARBA00023157"/>
    </source>
</evidence>
<keyword evidence="2 6" id="KW-0732">Signal</keyword>
<name>C1MJ79_MICPC</name>
<evidence type="ECO:0000313" key="9">
    <source>
        <dbReference type="Proteomes" id="UP000001876"/>
    </source>
</evidence>
<evidence type="ECO:0000256" key="6">
    <source>
        <dbReference type="SAM" id="SignalP"/>
    </source>
</evidence>
<accession>C1MJ79</accession>
<feature type="signal peptide" evidence="6">
    <location>
        <begin position="1"/>
        <end position="32"/>
    </location>
</feature>
<dbReference type="AlphaFoldDB" id="C1MJ79"/>
<dbReference type="PROSITE" id="PS51914">
    <property type="entry name" value="MRH"/>
    <property type="match status" value="1"/>
</dbReference>
<dbReference type="eggNOG" id="KOG3394">
    <property type="taxonomic scope" value="Eukaryota"/>
</dbReference>
<keyword evidence="3" id="KW-0256">Endoplasmic reticulum</keyword>
<dbReference type="OrthoDB" id="448954at2759"/>
<dbReference type="OMA" id="EASTCRY"/>
<organism evidence="9">
    <name type="scientific">Micromonas pusilla (strain CCMP1545)</name>
    <name type="common">Picoplanktonic green alga</name>
    <dbReference type="NCBI Taxonomy" id="564608"/>
    <lineage>
        <taxon>Eukaryota</taxon>
        <taxon>Viridiplantae</taxon>
        <taxon>Chlorophyta</taxon>
        <taxon>Mamiellophyceae</taxon>
        <taxon>Mamiellales</taxon>
        <taxon>Mamiellaceae</taxon>
        <taxon>Micromonas</taxon>
    </lineage>
</organism>
<dbReference type="InterPro" id="IPR045149">
    <property type="entry name" value="OS-9-like"/>
</dbReference>
<dbReference type="PANTHER" id="PTHR15414:SF0">
    <property type="entry name" value="ENDOPLASMIC RETICULUM LECTIN 1"/>
    <property type="match status" value="1"/>
</dbReference>
<evidence type="ECO:0000259" key="7">
    <source>
        <dbReference type="PROSITE" id="PS51914"/>
    </source>
</evidence>
<feature type="domain" description="MRH" evidence="7">
    <location>
        <begin position="142"/>
        <end position="293"/>
    </location>
</feature>
<keyword evidence="4" id="KW-1015">Disulfide bond</keyword>
<proteinExistence type="predicted"/>
<evidence type="ECO:0000313" key="8">
    <source>
        <dbReference type="EMBL" id="EEH60518.1"/>
    </source>
</evidence>
<dbReference type="GO" id="GO:0005788">
    <property type="term" value="C:endoplasmic reticulum lumen"/>
    <property type="evidence" value="ECO:0007669"/>
    <property type="project" value="TreeGrafter"/>
</dbReference>
<protein>
    <submittedName>
        <fullName evidence="8">Predicted protein</fullName>
    </submittedName>
</protein>
<keyword evidence="9" id="KW-1185">Reference proteome</keyword>
<evidence type="ECO:0000256" key="2">
    <source>
        <dbReference type="ARBA" id="ARBA00022729"/>
    </source>
</evidence>
<dbReference type="GO" id="GO:0030970">
    <property type="term" value="P:retrograde protein transport, ER to cytosol"/>
    <property type="evidence" value="ECO:0007669"/>
    <property type="project" value="TreeGrafter"/>
</dbReference>
<dbReference type="EMBL" id="GG663735">
    <property type="protein sequence ID" value="EEH60518.1"/>
    <property type="molecule type" value="Genomic_DNA"/>
</dbReference>
<dbReference type="InterPro" id="IPR044865">
    <property type="entry name" value="MRH_dom"/>
</dbReference>
<evidence type="ECO:0000256" key="1">
    <source>
        <dbReference type="ARBA" id="ARBA00004240"/>
    </source>
</evidence>
<gene>
    <name evidence="8" type="ORF">MICPUCDRAFT_50843</name>
</gene>
<dbReference type="Proteomes" id="UP000001876">
    <property type="component" value="Unassembled WGS sequence"/>
</dbReference>
<sequence length="351" mass="37137">MPSLSRVVPVLLLLLLLLHACLLGVLVAPADAKMIELKTSAGATVHAVQLDVPAFAVADELEDAYVIAMSAKRKAEPLSEDERAKVRNAEAVITTDHRGIRYFCTLPRSAAGAAAGAGADAGEEARAGSSSSIGELLDDLKNQCFYRIEGWWTYEFCHGKGIRQYHQDDNQVVTATFSLGAFDAAATRAAHDARGEVAAATSAGSGGEATAPYHAHVFTGGTPCDLTDLERETEVRFTCARQSAGGGVGVESGDAEREKLNAADANVNAIERIDEASTCRYTMTFTTPSLCAHDAFRTKEQVVRDIVCRRFDAEGGEEEEEARGGSGGSGGDGFEEDAEAVFSRRGADGEL</sequence>
<dbReference type="RefSeq" id="XP_003055266.1">
    <property type="nucleotide sequence ID" value="XM_003055220.1"/>
</dbReference>
<dbReference type="KEGG" id="mpp:MICPUCDRAFT_50843"/>
<evidence type="ECO:0000256" key="3">
    <source>
        <dbReference type="ARBA" id="ARBA00022824"/>
    </source>
</evidence>
<dbReference type="PANTHER" id="PTHR15414">
    <property type="entry name" value="OS-9-RELATED"/>
    <property type="match status" value="1"/>
</dbReference>
<reference evidence="8 9" key="1">
    <citation type="journal article" date="2009" name="Science">
        <title>Green evolution and dynamic adaptations revealed by genomes of the marine picoeukaryotes Micromonas.</title>
        <authorList>
            <person name="Worden A.Z."/>
            <person name="Lee J.H."/>
            <person name="Mock T."/>
            <person name="Rouze P."/>
            <person name="Simmons M.P."/>
            <person name="Aerts A.L."/>
            <person name="Allen A.E."/>
            <person name="Cuvelier M.L."/>
            <person name="Derelle E."/>
            <person name="Everett M.V."/>
            <person name="Foulon E."/>
            <person name="Grimwood J."/>
            <person name="Gundlach H."/>
            <person name="Henrissat B."/>
            <person name="Napoli C."/>
            <person name="McDonald S.M."/>
            <person name="Parker M.S."/>
            <person name="Rombauts S."/>
            <person name="Salamov A."/>
            <person name="Von Dassow P."/>
            <person name="Badger J.H."/>
            <person name="Coutinho P.M."/>
            <person name="Demir E."/>
            <person name="Dubchak I."/>
            <person name="Gentemann C."/>
            <person name="Eikrem W."/>
            <person name="Gready J.E."/>
            <person name="John U."/>
            <person name="Lanier W."/>
            <person name="Lindquist E.A."/>
            <person name="Lucas S."/>
            <person name="Mayer K.F."/>
            <person name="Moreau H."/>
            <person name="Not F."/>
            <person name="Otillar R."/>
            <person name="Panaud O."/>
            <person name="Pangilinan J."/>
            <person name="Paulsen I."/>
            <person name="Piegu B."/>
            <person name="Poliakov A."/>
            <person name="Robbens S."/>
            <person name="Schmutz J."/>
            <person name="Toulza E."/>
            <person name="Wyss T."/>
            <person name="Zelensky A."/>
            <person name="Zhou K."/>
            <person name="Armbrust E.V."/>
            <person name="Bhattacharya D."/>
            <person name="Goodenough U.W."/>
            <person name="Van de Peer Y."/>
            <person name="Grigoriev I.V."/>
        </authorList>
    </citation>
    <scope>NUCLEOTIDE SEQUENCE [LARGE SCALE GENOMIC DNA]</scope>
    <source>
        <strain evidence="8 9">CCMP1545</strain>
    </source>
</reference>
<dbReference type="InterPro" id="IPR009011">
    <property type="entry name" value="Man6P_isomerase_rcpt-bd_dom_sf"/>
</dbReference>